<dbReference type="SUPFAM" id="SSF51735">
    <property type="entry name" value="NAD(P)-binding Rossmann-fold domains"/>
    <property type="match status" value="1"/>
</dbReference>
<dbReference type="CDD" id="cd05325">
    <property type="entry name" value="carb_red_sniffer_like_SDR_c"/>
    <property type="match status" value="1"/>
</dbReference>
<dbReference type="PANTHER" id="PTHR43544:SF7">
    <property type="entry name" value="NADB-LER2"/>
    <property type="match status" value="1"/>
</dbReference>
<dbReference type="PRINTS" id="PR00081">
    <property type="entry name" value="GDHRDH"/>
</dbReference>
<evidence type="ECO:0000256" key="2">
    <source>
        <dbReference type="ARBA" id="ARBA00023002"/>
    </source>
</evidence>
<dbReference type="VEuPathDB" id="AmoebaDB:NfTy_078660"/>
<evidence type="ECO:0000313" key="5">
    <source>
        <dbReference type="Proteomes" id="UP000444721"/>
    </source>
</evidence>
<dbReference type="Proteomes" id="UP000444721">
    <property type="component" value="Unassembled WGS sequence"/>
</dbReference>
<dbReference type="Gene3D" id="3.40.50.720">
    <property type="entry name" value="NAD(P)-binding Rossmann-like Domain"/>
    <property type="match status" value="1"/>
</dbReference>
<dbReference type="InterPro" id="IPR002347">
    <property type="entry name" value="SDR_fam"/>
</dbReference>
<dbReference type="InterPro" id="IPR051468">
    <property type="entry name" value="Fungal_SecMetab_SDRs"/>
</dbReference>
<evidence type="ECO:0000313" key="4">
    <source>
        <dbReference type="EMBL" id="KAF0981228.1"/>
    </source>
</evidence>
<keyword evidence="2" id="KW-0560">Oxidoreductase</keyword>
<proteinExistence type="inferred from homology"/>
<reference evidence="4 5" key="1">
    <citation type="journal article" date="2019" name="Sci. Rep.">
        <title>Nanopore sequencing improves the draft genome of the human pathogenic amoeba Naegleria fowleri.</title>
        <authorList>
            <person name="Liechti N."/>
            <person name="Schurch N."/>
            <person name="Bruggmann R."/>
            <person name="Wittwer M."/>
        </authorList>
    </citation>
    <scope>NUCLEOTIDE SEQUENCE [LARGE SCALE GENOMIC DNA]</scope>
    <source>
        <strain evidence="4 5">ATCC 30894</strain>
    </source>
</reference>
<dbReference type="Pfam" id="PF00106">
    <property type="entry name" value="adh_short"/>
    <property type="match status" value="1"/>
</dbReference>
<keyword evidence="5" id="KW-1185">Reference proteome</keyword>
<dbReference type="VEuPathDB" id="AmoebaDB:NF0098680"/>
<dbReference type="GO" id="GO:0016491">
    <property type="term" value="F:oxidoreductase activity"/>
    <property type="evidence" value="ECO:0007669"/>
    <property type="project" value="UniProtKB-KW"/>
</dbReference>
<dbReference type="PRINTS" id="PR00080">
    <property type="entry name" value="SDRFAMILY"/>
</dbReference>
<dbReference type="OrthoDB" id="153074at2759"/>
<keyword evidence="1" id="KW-0521">NADP</keyword>
<gene>
    <name evidence="4" type="ORF">FDP41_013016</name>
</gene>
<dbReference type="VEuPathDB" id="AmoebaDB:FDP41_013016"/>
<dbReference type="GeneID" id="68120231"/>
<dbReference type="EMBL" id="VFQX01000016">
    <property type="protein sequence ID" value="KAF0981228.1"/>
    <property type="molecule type" value="Genomic_DNA"/>
</dbReference>
<evidence type="ECO:0000256" key="3">
    <source>
        <dbReference type="RuleBase" id="RU000363"/>
    </source>
</evidence>
<dbReference type="PANTHER" id="PTHR43544">
    <property type="entry name" value="SHORT-CHAIN DEHYDROGENASE/REDUCTASE"/>
    <property type="match status" value="1"/>
</dbReference>
<sequence>MSSILVTGSSRGIGLALVRALLQSAPSKHIIATCRDPNNAKDLSQLQSQHSDRLSIETLNVSEEKDILSLIDRLKQKQTSVSVLVNNAGIYSAMKKETLLNSTKESMLSVYETNVVAPMLMIQHLYNAKLFEKGALIVNISSVMGSIAQTFERRGVSYSCSKAALNMLTKMVSIELPEVNAISLHPGWVQTDMGGKDAPVKPEDSAAGIAKIITNFDPKSQNGTFLSYDGSTIQW</sequence>
<evidence type="ECO:0000256" key="1">
    <source>
        <dbReference type="ARBA" id="ARBA00022857"/>
    </source>
</evidence>
<organism evidence="4 5">
    <name type="scientific">Naegleria fowleri</name>
    <name type="common">Brain eating amoeba</name>
    <dbReference type="NCBI Taxonomy" id="5763"/>
    <lineage>
        <taxon>Eukaryota</taxon>
        <taxon>Discoba</taxon>
        <taxon>Heterolobosea</taxon>
        <taxon>Tetramitia</taxon>
        <taxon>Eutetramitia</taxon>
        <taxon>Vahlkampfiidae</taxon>
        <taxon>Naegleria</taxon>
    </lineage>
</organism>
<comment type="similarity">
    <text evidence="3">Belongs to the short-chain dehydrogenases/reductases (SDR) family.</text>
</comment>
<dbReference type="RefSeq" id="XP_044565941.1">
    <property type="nucleotide sequence ID" value="XM_044703600.1"/>
</dbReference>
<comment type="caution">
    <text evidence="4">The sequence shown here is derived from an EMBL/GenBank/DDBJ whole genome shotgun (WGS) entry which is preliminary data.</text>
</comment>
<name>A0A6A5C5X5_NAEFO</name>
<protein>
    <submittedName>
        <fullName evidence="4">Uncharacterized protein</fullName>
    </submittedName>
</protein>
<dbReference type="AlphaFoldDB" id="A0A6A5C5X5"/>
<dbReference type="OMA" id="PIYELPW"/>
<dbReference type="InterPro" id="IPR036291">
    <property type="entry name" value="NAD(P)-bd_dom_sf"/>
</dbReference>
<accession>A0A6A5C5X5</accession>
<dbReference type="GO" id="GO:0005737">
    <property type="term" value="C:cytoplasm"/>
    <property type="evidence" value="ECO:0007669"/>
    <property type="project" value="TreeGrafter"/>
</dbReference>